<dbReference type="AlphaFoldDB" id="A0AAD7UKU2"/>
<dbReference type="PROSITE" id="PS00737">
    <property type="entry name" value="THIOLASE_2"/>
    <property type="match status" value="1"/>
</dbReference>
<keyword evidence="6" id="KW-0443">Lipid metabolism</keyword>
<keyword evidence="7" id="KW-0496">Mitochondrion</keyword>
<keyword evidence="3" id="KW-0963">Cytoplasm</keyword>
<evidence type="ECO:0000259" key="13">
    <source>
        <dbReference type="Pfam" id="PF02803"/>
    </source>
</evidence>
<dbReference type="FunFam" id="3.40.47.10:FF:000011">
    <property type="entry name" value="3-ketoacyl-CoA thiolase"/>
    <property type="match status" value="1"/>
</dbReference>
<feature type="active site" description="Proton acceptor" evidence="10">
    <location>
        <position position="378"/>
    </location>
</feature>
<evidence type="ECO:0000313" key="14">
    <source>
        <dbReference type="EMBL" id="KAJ8609346.1"/>
    </source>
</evidence>
<keyword evidence="8 11" id="KW-0012">Acyltransferase</keyword>
<evidence type="ECO:0000256" key="1">
    <source>
        <dbReference type="ARBA" id="ARBA00004173"/>
    </source>
</evidence>
<dbReference type="Proteomes" id="UP001230188">
    <property type="component" value="Unassembled WGS sequence"/>
</dbReference>
<comment type="subcellular location">
    <subcellularLocation>
        <location evidence="1">Mitochondrion</location>
    </subcellularLocation>
</comment>
<evidence type="ECO:0000256" key="5">
    <source>
        <dbReference type="ARBA" id="ARBA00022832"/>
    </source>
</evidence>
<dbReference type="InterPro" id="IPR020616">
    <property type="entry name" value="Thiolase_N"/>
</dbReference>
<evidence type="ECO:0000256" key="9">
    <source>
        <dbReference type="ARBA" id="ARBA00024073"/>
    </source>
</evidence>
<feature type="active site" description="Acyl-thioester intermediate" evidence="10">
    <location>
        <position position="92"/>
    </location>
</feature>
<gene>
    <name evidence="14" type="ORF">CTAYLR_009302</name>
</gene>
<dbReference type="NCBIfam" id="TIGR01930">
    <property type="entry name" value="AcCoA-C-Actrans"/>
    <property type="match status" value="1"/>
</dbReference>
<protein>
    <recommendedName>
        <fullName evidence="9">acetyl-CoA C-acyltransferase</fullName>
        <ecNumber evidence="9">2.3.1.16</ecNumber>
    </recommendedName>
</protein>
<organism evidence="14 15">
    <name type="scientific">Chrysophaeum taylorii</name>
    <dbReference type="NCBI Taxonomy" id="2483200"/>
    <lineage>
        <taxon>Eukaryota</taxon>
        <taxon>Sar</taxon>
        <taxon>Stramenopiles</taxon>
        <taxon>Ochrophyta</taxon>
        <taxon>Pelagophyceae</taxon>
        <taxon>Pelagomonadales</taxon>
        <taxon>Pelagomonadaceae</taxon>
        <taxon>Chrysophaeum</taxon>
    </lineage>
</organism>
<name>A0AAD7UKU2_9STRA</name>
<sequence length="424" mass="45073">MSTSSKRVVVVEGVRIPFCLSSTTYDDLLAVDLARMSLKGLITKTGLDPSMVDYLLYGNVVMEPRTSNIAREAAMHAGIPKDVPAHTVTMACVSSNAAISQGAEKILAGTADVVIAGGCETFSDAPIRYSRPLRKRLMGASKAMKKGPAGLLKLAKGLKLKDFSPEAPQIANYTTGEVMGHSSDRLAAKFGISRVAQDEYALRSHENARRAHAEGYYKDELVPVDATENGIRVSTPDQLAKLKPAFIKPHGTHTAANSSFLTDGAASVLLMSEAKALELGFKPKAVIRDFLFSAVDPFEELLLGPTYAISKILRKNNLQLLEIDVVEMHEAFAGQVLSNFAALGSDAFAKANLSRDAKVGDIDVSKVNPLGGSLSLGHPFGATGARLVTTASNRLNRDNKQFALVAACADGGIGHATLLENYAS</sequence>
<evidence type="ECO:0000259" key="12">
    <source>
        <dbReference type="Pfam" id="PF00108"/>
    </source>
</evidence>
<keyword evidence="4 11" id="KW-0808">Transferase</keyword>
<dbReference type="Pfam" id="PF00108">
    <property type="entry name" value="Thiolase_N"/>
    <property type="match status" value="1"/>
</dbReference>
<comment type="similarity">
    <text evidence="2 11">Belongs to the thiolase-like superfamily. Thiolase family.</text>
</comment>
<dbReference type="GO" id="GO:0006635">
    <property type="term" value="P:fatty acid beta-oxidation"/>
    <property type="evidence" value="ECO:0007669"/>
    <property type="project" value="TreeGrafter"/>
</dbReference>
<evidence type="ECO:0000256" key="8">
    <source>
        <dbReference type="ARBA" id="ARBA00023315"/>
    </source>
</evidence>
<feature type="domain" description="Thiolase N-terminal" evidence="12">
    <location>
        <begin position="8"/>
        <end position="273"/>
    </location>
</feature>
<evidence type="ECO:0000313" key="15">
    <source>
        <dbReference type="Proteomes" id="UP001230188"/>
    </source>
</evidence>
<dbReference type="CDD" id="cd00751">
    <property type="entry name" value="thiolase"/>
    <property type="match status" value="1"/>
</dbReference>
<dbReference type="InterPro" id="IPR020617">
    <property type="entry name" value="Thiolase_C"/>
</dbReference>
<dbReference type="Pfam" id="PF02803">
    <property type="entry name" value="Thiolase_C"/>
    <property type="match status" value="1"/>
</dbReference>
<dbReference type="InterPro" id="IPR002155">
    <property type="entry name" value="Thiolase"/>
</dbReference>
<dbReference type="PIRSF" id="PIRSF000429">
    <property type="entry name" value="Ac-CoA_Ac_transf"/>
    <property type="match status" value="1"/>
</dbReference>
<evidence type="ECO:0000256" key="11">
    <source>
        <dbReference type="RuleBase" id="RU003557"/>
    </source>
</evidence>
<evidence type="ECO:0000256" key="4">
    <source>
        <dbReference type="ARBA" id="ARBA00022679"/>
    </source>
</evidence>
<dbReference type="GO" id="GO:0005739">
    <property type="term" value="C:mitochondrion"/>
    <property type="evidence" value="ECO:0007669"/>
    <property type="project" value="UniProtKB-SubCell"/>
</dbReference>
<comment type="caution">
    <text evidence="14">The sequence shown here is derived from an EMBL/GenBank/DDBJ whole genome shotgun (WGS) entry which is preliminary data.</text>
</comment>
<dbReference type="Gene3D" id="3.40.47.10">
    <property type="match status" value="1"/>
</dbReference>
<feature type="domain" description="Thiolase C-terminal" evidence="13">
    <location>
        <begin position="282"/>
        <end position="420"/>
    </location>
</feature>
<evidence type="ECO:0000256" key="3">
    <source>
        <dbReference type="ARBA" id="ARBA00022490"/>
    </source>
</evidence>
<dbReference type="EMBL" id="JAQMWT010000141">
    <property type="protein sequence ID" value="KAJ8609346.1"/>
    <property type="molecule type" value="Genomic_DNA"/>
</dbReference>
<keyword evidence="5" id="KW-0276">Fatty acid metabolism</keyword>
<dbReference type="SUPFAM" id="SSF53901">
    <property type="entry name" value="Thiolase-like"/>
    <property type="match status" value="2"/>
</dbReference>
<accession>A0AAD7UKU2</accession>
<proteinExistence type="inferred from homology"/>
<dbReference type="InterPro" id="IPR020613">
    <property type="entry name" value="Thiolase_CS"/>
</dbReference>
<dbReference type="GO" id="GO:0003985">
    <property type="term" value="F:acetyl-CoA C-acetyltransferase activity"/>
    <property type="evidence" value="ECO:0007669"/>
    <property type="project" value="TreeGrafter"/>
</dbReference>
<evidence type="ECO:0000256" key="2">
    <source>
        <dbReference type="ARBA" id="ARBA00010982"/>
    </source>
</evidence>
<reference evidence="14" key="1">
    <citation type="submission" date="2023-01" db="EMBL/GenBank/DDBJ databases">
        <title>Metagenome sequencing of chrysophaentin producing Chrysophaeum taylorii.</title>
        <authorList>
            <person name="Davison J."/>
            <person name="Bewley C."/>
        </authorList>
    </citation>
    <scope>NUCLEOTIDE SEQUENCE</scope>
    <source>
        <strain evidence="14">NIES-1699</strain>
    </source>
</reference>
<feature type="active site" description="Proton acceptor" evidence="10">
    <location>
        <position position="408"/>
    </location>
</feature>
<dbReference type="PANTHER" id="PTHR18919">
    <property type="entry name" value="ACETYL-COA C-ACYLTRANSFERASE"/>
    <property type="match status" value="1"/>
</dbReference>
<dbReference type="EC" id="2.3.1.16" evidence="9"/>
<dbReference type="InterPro" id="IPR016039">
    <property type="entry name" value="Thiolase-like"/>
</dbReference>
<keyword evidence="15" id="KW-1185">Reference proteome</keyword>
<evidence type="ECO:0000256" key="7">
    <source>
        <dbReference type="ARBA" id="ARBA00023128"/>
    </source>
</evidence>
<evidence type="ECO:0000256" key="10">
    <source>
        <dbReference type="PIRSR" id="PIRSR000429-1"/>
    </source>
</evidence>
<evidence type="ECO:0000256" key="6">
    <source>
        <dbReference type="ARBA" id="ARBA00023098"/>
    </source>
</evidence>
<dbReference type="PANTHER" id="PTHR18919:SF153">
    <property type="entry name" value="TRIFUNCTIONAL ENZYME SUBUNIT BETA, MITOCHONDRIAL"/>
    <property type="match status" value="1"/>
</dbReference>